<evidence type="ECO:0000313" key="4">
    <source>
        <dbReference type="WBParaSite" id="EVEC_0000277201-mRNA-1"/>
    </source>
</evidence>
<accession>A0A0N4UYU9</accession>
<dbReference type="PANTHER" id="PTHR13447">
    <property type="entry name" value="MITOCHONDRIAL 28S RIBOSOMAL PROTEIN S28"/>
    <property type="match status" value="1"/>
</dbReference>
<name>A0A0N4UYU9_ENTVE</name>
<organism evidence="4">
    <name type="scientific">Enterobius vermicularis</name>
    <name type="common">Human pinworm</name>
    <dbReference type="NCBI Taxonomy" id="51028"/>
    <lineage>
        <taxon>Eukaryota</taxon>
        <taxon>Metazoa</taxon>
        <taxon>Ecdysozoa</taxon>
        <taxon>Nematoda</taxon>
        <taxon>Chromadorea</taxon>
        <taxon>Rhabditida</taxon>
        <taxon>Spirurina</taxon>
        <taxon>Oxyuridomorpha</taxon>
        <taxon>Oxyuroidea</taxon>
        <taxon>Oxyuridae</taxon>
        <taxon>Enterobius</taxon>
    </lineage>
</organism>
<sequence>MLHAKIEDKTSEIPQSVESPSSSVTESEQHKSVSDFDTFARLFRYSKFVQLGDFKGRIVIGTIVQRTEGHLYIDFGLKFNTVCRVPPANNMRYTIGKKVVLRLHDPELSERFLGAKKDLTLLEADATLLGLYEGKQTLEDRIASCSG</sequence>
<keyword evidence="3" id="KW-1185">Reference proteome</keyword>
<dbReference type="WBParaSite" id="EVEC_0000277201-mRNA-1">
    <property type="protein sequence ID" value="EVEC_0000277201-mRNA-1"/>
    <property type="gene ID" value="EVEC_0000277201"/>
</dbReference>
<dbReference type="PANTHER" id="PTHR13447:SF2">
    <property type="entry name" value="SMALL RIBOSOMAL SUBUNIT PROTEIN BS1M"/>
    <property type="match status" value="1"/>
</dbReference>
<proteinExistence type="predicted"/>
<dbReference type="AlphaFoldDB" id="A0A0N4UYU9"/>
<dbReference type="GO" id="GO:0005763">
    <property type="term" value="C:mitochondrial small ribosomal subunit"/>
    <property type="evidence" value="ECO:0007669"/>
    <property type="project" value="TreeGrafter"/>
</dbReference>
<feature type="compositionally biased region" description="Basic and acidic residues" evidence="1">
    <location>
        <begin position="1"/>
        <end position="11"/>
    </location>
</feature>
<protein>
    <submittedName>
        <fullName evidence="4">S1 motif domain-containing protein</fullName>
    </submittedName>
</protein>
<dbReference type="STRING" id="51028.A0A0N4UYU9"/>
<gene>
    <name evidence="2" type="ORF">EVEC_LOCUS2480</name>
</gene>
<dbReference type="Proteomes" id="UP000274131">
    <property type="component" value="Unassembled WGS sequence"/>
</dbReference>
<reference evidence="4" key="1">
    <citation type="submission" date="2017-02" db="UniProtKB">
        <authorList>
            <consortium name="WormBaseParasite"/>
        </authorList>
    </citation>
    <scope>IDENTIFICATION</scope>
</reference>
<feature type="region of interest" description="Disordered" evidence="1">
    <location>
        <begin position="1"/>
        <end position="29"/>
    </location>
</feature>
<evidence type="ECO:0000256" key="1">
    <source>
        <dbReference type="SAM" id="MobiDB-lite"/>
    </source>
</evidence>
<feature type="compositionally biased region" description="Low complexity" evidence="1">
    <location>
        <begin position="12"/>
        <end position="26"/>
    </location>
</feature>
<evidence type="ECO:0000313" key="3">
    <source>
        <dbReference type="Proteomes" id="UP000274131"/>
    </source>
</evidence>
<dbReference type="EMBL" id="UXUI01007388">
    <property type="protein sequence ID" value="VDD87337.1"/>
    <property type="molecule type" value="Genomic_DNA"/>
</dbReference>
<dbReference type="InterPro" id="IPR019375">
    <property type="entry name" value="Ribosomal_bS1m"/>
</dbReference>
<reference evidence="2 3" key="2">
    <citation type="submission" date="2018-10" db="EMBL/GenBank/DDBJ databases">
        <authorList>
            <consortium name="Pathogen Informatics"/>
        </authorList>
    </citation>
    <scope>NUCLEOTIDE SEQUENCE [LARGE SCALE GENOMIC DNA]</scope>
</reference>
<evidence type="ECO:0000313" key="2">
    <source>
        <dbReference type="EMBL" id="VDD87337.1"/>
    </source>
</evidence>
<dbReference type="Pfam" id="PF10246">
    <property type="entry name" value="MRP-S35"/>
    <property type="match status" value="1"/>
</dbReference>
<dbReference type="OrthoDB" id="6020229at2759"/>